<evidence type="ECO:0000313" key="2">
    <source>
        <dbReference type="EMBL" id="MPC45738.1"/>
    </source>
</evidence>
<dbReference type="AlphaFoldDB" id="A0A5B7FLD5"/>
<feature type="region of interest" description="Disordered" evidence="1">
    <location>
        <begin position="20"/>
        <end position="46"/>
    </location>
</feature>
<name>A0A5B7FLD5_PORTR</name>
<evidence type="ECO:0000313" key="3">
    <source>
        <dbReference type="Proteomes" id="UP000324222"/>
    </source>
</evidence>
<dbReference type="Proteomes" id="UP000324222">
    <property type="component" value="Unassembled WGS sequence"/>
</dbReference>
<sequence>MTPHRELPPRAQLRLCLQSNGALSTPPLPPYPLGTRHGWQTNDDATFPRPARRVRERREEREEVVGGLGEGNTCTKGVCQGRAAPPPSSRLCRPLPGDDRAAHPAYYPAPLLLRPGNNGDVRVSVSMHRVTEGVWCRVGPGEKVWPEQGRAVSPPPTGCSCRDPLSLRLIVSIVLELLTCVEYLNYVYIYK</sequence>
<protein>
    <submittedName>
        <fullName evidence="2">Uncharacterized protein</fullName>
    </submittedName>
</protein>
<comment type="caution">
    <text evidence="2">The sequence shown here is derived from an EMBL/GenBank/DDBJ whole genome shotgun (WGS) entry which is preliminary data.</text>
</comment>
<organism evidence="2 3">
    <name type="scientific">Portunus trituberculatus</name>
    <name type="common">Swimming crab</name>
    <name type="synonym">Neptunus trituberculatus</name>
    <dbReference type="NCBI Taxonomy" id="210409"/>
    <lineage>
        <taxon>Eukaryota</taxon>
        <taxon>Metazoa</taxon>
        <taxon>Ecdysozoa</taxon>
        <taxon>Arthropoda</taxon>
        <taxon>Crustacea</taxon>
        <taxon>Multicrustacea</taxon>
        <taxon>Malacostraca</taxon>
        <taxon>Eumalacostraca</taxon>
        <taxon>Eucarida</taxon>
        <taxon>Decapoda</taxon>
        <taxon>Pleocyemata</taxon>
        <taxon>Brachyura</taxon>
        <taxon>Eubrachyura</taxon>
        <taxon>Portunoidea</taxon>
        <taxon>Portunidae</taxon>
        <taxon>Portuninae</taxon>
        <taxon>Portunus</taxon>
    </lineage>
</organism>
<dbReference type="EMBL" id="VSRR010006871">
    <property type="protein sequence ID" value="MPC45738.1"/>
    <property type="molecule type" value="Genomic_DNA"/>
</dbReference>
<keyword evidence="3" id="KW-1185">Reference proteome</keyword>
<accession>A0A5B7FLD5</accession>
<reference evidence="2 3" key="1">
    <citation type="submission" date="2019-05" db="EMBL/GenBank/DDBJ databases">
        <title>Another draft genome of Portunus trituberculatus and its Hox gene families provides insights of decapod evolution.</title>
        <authorList>
            <person name="Jeong J.-H."/>
            <person name="Song I."/>
            <person name="Kim S."/>
            <person name="Choi T."/>
            <person name="Kim D."/>
            <person name="Ryu S."/>
            <person name="Kim W."/>
        </authorList>
    </citation>
    <scope>NUCLEOTIDE SEQUENCE [LARGE SCALE GENOMIC DNA]</scope>
    <source>
        <tissue evidence="2">Muscle</tissue>
    </source>
</reference>
<proteinExistence type="predicted"/>
<gene>
    <name evidence="2" type="ORF">E2C01_039444</name>
</gene>
<evidence type="ECO:0000256" key="1">
    <source>
        <dbReference type="SAM" id="MobiDB-lite"/>
    </source>
</evidence>